<organism evidence="1 2">
    <name type="scientific">Artemisia annua</name>
    <name type="common">Sweet wormwood</name>
    <dbReference type="NCBI Taxonomy" id="35608"/>
    <lineage>
        <taxon>Eukaryota</taxon>
        <taxon>Viridiplantae</taxon>
        <taxon>Streptophyta</taxon>
        <taxon>Embryophyta</taxon>
        <taxon>Tracheophyta</taxon>
        <taxon>Spermatophyta</taxon>
        <taxon>Magnoliopsida</taxon>
        <taxon>eudicotyledons</taxon>
        <taxon>Gunneridae</taxon>
        <taxon>Pentapetalae</taxon>
        <taxon>asterids</taxon>
        <taxon>campanulids</taxon>
        <taxon>Asterales</taxon>
        <taxon>Asteraceae</taxon>
        <taxon>Asteroideae</taxon>
        <taxon>Anthemideae</taxon>
        <taxon>Artemisiinae</taxon>
        <taxon>Artemisia</taxon>
    </lineage>
</organism>
<proteinExistence type="predicted"/>
<comment type="caution">
    <text evidence="1">The sequence shown here is derived from an EMBL/GenBank/DDBJ whole genome shotgun (WGS) entry which is preliminary data.</text>
</comment>
<evidence type="ECO:0000313" key="1">
    <source>
        <dbReference type="EMBL" id="PWA75741.1"/>
    </source>
</evidence>
<keyword evidence="1" id="KW-0808">Transferase</keyword>
<name>A0A2U1NQH6_ARTAN</name>
<dbReference type="EMBL" id="PKPP01002361">
    <property type="protein sequence ID" value="PWA75741.1"/>
    <property type="molecule type" value="Genomic_DNA"/>
</dbReference>
<gene>
    <name evidence="1" type="ORF">CTI12_AA240390</name>
</gene>
<dbReference type="AlphaFoldDB" id="A0A2U1NQH6"/>
<protein>
    <submittedName>
        <fullName evidence="1">Histidine kinase 5</fullName>
    </submittedName>
</protein>
<sequence length="59" mass="6837">MDNNFLHSILQNSPVMIGHQDKDLDYRYNYNHFSGLKYEDIIGKTDLEVFKGGGVKECQ</sequence>
<accession>A0A2U1NQH6</accession>
<dbReference type="GO" id="GO:0016301">
    <property type="term" value="F:kinase activity"/>
    <property type="evidence" value="ECO:0007669"/>
    <property type="project" value="UniProtKB-KW"/>
</dbReference>
<keyword evidence="2" id="KW-1185">Reference proteome</keyword>
<evidence type="ECO:0000313" key="2">
    <source>
        <dbReference type="Proteomes" id="UP000245207"/>
    </source>
</evidence>
<dbReference type="STRING" id="35608.A0A2U1NQH6"/>
<dbReference type="Proteomes" id="UP000245207">
    <property type="component" value="Unassembled WGS sequence"/>
</dbReference>
<keyword evidence="1" id="KW-0418">Kinase</keyword>
<reference evidence="1 2" key="1">
    <citation type="journal article" date="2018" name="Mol. Plant">
        <title>The genome of Artemisia annua provides insight into the evolution of Asteraceae family and artemisinin biosynthesis.</title>
        <authorList>
            <person name="Shen Q."/>
            <person name="Zhang L."/>
            <person name="Liao Z."/>
            <person name="Wang S."/>
            <person name="Yan T."/>
            <person name="Shi P."/>
            <person name="Liu M."/>
            <person name="Fu X."/>
            <person name="Pan Q."/>
            <person name="Wang Y."/>
            <person name="Lv Z."/>
            <person name="Lu X."/>
            <person name="Zhang F."/>
            <person name="Jiang W."/>
            <person name="Ma Y."/>
            <person name="Chen M."/>
            <person name="Hao X."/>
            <person name="Li L."/>
            <person name="Tang Y."/>
            <person name="Lv G."/>
            <person name="Zhou Y."/>
            <person name="Sun X."/>
            <person name="Brodelius P.E."/>
            <person name="Rose J.K.C."/>
            <person name="Tang K."/>
        </authorList>
    </citation>
    <scope>NUCLEOTIDE SEQUENCE [LARGE SCALE GENOMIC DNA]</scope>
    <source>
        <strain evidence="2">cv. Huhao1</strain>
        <tissue evidence="1">Leaf</tissue>
    </source>
</reference>
<dbReference type="OrthoDB" id="1081573at2759"/>